<dbReference type="Pfam" id="PF01208">
    <property type="entry name" value="URO-D"/>
    <property type="match status" value="1"/>
</dbReference>
<reference evidence="2" key="1">
    <citation type="journal article" date="2014" name="Front. Microbiol.">
        <title>High frequency of phylogenetically diverse reductive dehalogenase-homologous genes in deep subseafloor sedimentary metagenomes.</title>
        <authorList>
            <person name="Kawai M."/>
            <person name="Futagami T."/>
            <person name="Toyoda A."/>
            <person name="Takaki Y."/>
            <person name="Nishi S."/>
            <person name="Hori S."/>
            <person name="Arai W."/>
            <person name="Tsubouchi T."/>
            <person name="Morono Y."/>
            <person name="Uchiyama I."/>
            <person name="Ito T."/>
            <person name="Fujiyama A."/>
            <person name="Inagaki F."/>
            <person name="Takami H."/>
        </authorList>
    </citation>
    <scope>NUCLEOTIDE SEQUENCE</scope>
    <source>
        <strain evidence="2">Expedition CK06-06</strain>
    </source>
</reference>
<dbReference type="PANTHER" id="PTHR47099">
    <property type="entry name" value="METHYLCOBAMIDE:COM METHYLTRANSFERASE MTBA"/>
    <property type="match status" value="1"/>
</dbReference>
<dbReference type="GO" id="GO:0006779">
    <property type="term" value="P:porphyrin-containing compound biosynthetic process"/>
    <property type="evidence" value="ECO:0007669"/>
    <property type="project" value="InterPro"/>
</dbReference>
<dbReference type="InterPro" id="IPR052024">
    <property type="entry name" value="Methanogen_methyltrans"/>
</dbReference>
<dbReference type="GO" id="GO:0004853">
    <property type="term" value="F:uroporphyrinogen decarboxylase activity"/>
    <property type="evidence" value="ECO:0007669"/>
    <property type="project" value="InterPro"/>
</dbReference>
<sequence>VKTGFGATIRRSGDLPMPYFEDFSVHRPEEMANFEFDDPGDPRRFFDGGDDQINGVADTLIRDLAPWGERLEPWLEDFAVFGSVCEPYEYLWRIIGSTNALLWMASDSDLFAAFVDRLGKFLLAFAAAQIEAGKGRLSGMYIWGDVAYRNAMFFSPVRWREMFKPHIKALIGLCRDHDLMAVYHGCGNASPIFDDLVELGLDGYNPLEAKADLDAVQLKESYAGRLAFVGNIDVRILEKGDPEEIRREVLYKLQAARGGGFVFQSDHSVTSSVAP</sequence>
<comment type="caution">
    <text evidence="2">The sequence shown here is derived from an EMBL/GenBank/DDBJ whole genome shotgun (WGS) entry which is preliminary data.</text>
</comment>
<organism evidence="2">
    <name type="scientific">marine sediment metagenome</name>
    <dbReference type="NCBI Taxonomy" id="412755"/>
    <lineage>
        <taxon>unclassified sequences</taxon>
        <taxon>metagenomes</taxon>
        <taxon>ecological metagenomes</taxon>
    </lineage>
</organism>
<dbReference type="InterPro" id="IPR000257">
    <property type="entry name" value="Uroporphyrinogen_deCOase"/>
</dbReference>
<protein>
    <recommendedName>
        <fullName evidence="1">Uroporphyrinogen decarboxylase (URO-D) domain-containing protein</fullName>
    </recommendedName>
</protein>
<proteinExistence type="predicted"/>
<gene>
    <name evidence="2" type="ORF">S01H1_30061</name>
</gene>
<name>X0V2S2_9ZZZZ</name>
<feature type="non-terminal residue" evidence="2">
    <location>
        <position position="1"/>
    </location>
</feature>
<evidence type="ECO:0000259" key="1">
    <source>
        <dbReference type="Pfam" id="PF01208"/>
    </source>
</evidence>
<dbReference type="Gene3D" id="3.20.20.210">
    <property type="match status" value="1"/>
</dbReference>
<feature type="non-terminal residue" evidence="2">
    <location>
        <position position="275"/>
    </location>
</feature>
<evidence type="ECO:0000313" key="2">
    <source>
        <dbReference type="EMBL" id="GAF94925.1"/>
    </source>
</evidence>
<accession>X0V2S2</accession>
<dbReference type="EMBL" id="BARS01018478">
    <property type="protein sequence ID" value="GAF94925.1"/>
    <property type="molecule type" value="Genomic_DNA"/>
</dbReference>
<dbReference type="AlphaFoldDB" id="X0V2S2"/>
<feature type="domain" description="Uroporphyrinogen decarboxylase (URO-D)" evidence="1">
    <location>
        <begin position="77"/>
        <end position="273"/>
    </location>
</feature>
<dbReference type="SUPFAM" id="SSF51726">
    <property type="entry name" value="UROD/MetE-like"/>
    <property type="match status" value="1"/>
</dbReference>
<dbReference type="PANTHER" id="PTHR47099:SF1">
    <property type="entry name" value="METHYLCOBAMIDE:COM METHYLTRANSFERASE MTBA"/>
    <property type="match status" value="1"/>
</dbReference>
<dbReference type="InterPro" id="IPR038071">
    <property type="entry name" value="UROD/MetE-like_sf"/>
</dbReference>